<reference evidence="2 3" key="1">
    <citation type="submission" date="2020-08" db="EMBL/GenBank/DDBJ databases">
        <title>Bridging the membrane lipid divide: bacteria of the FCB group superphylum have the potential to synthesize archaeal ether lipids.</title>
        <authorList>
            <person name="Villanueva L."/>
            <person name="Von Meijenfeldt F.A.B."/>
            <person name="Westbye A.B."/>
            <person name="Yadav S."/>
            <person name="Hopmans E.C."/>
            <person name="Dutilh B.E."/>
            <person name="Sinninghe Damste J.S."/>
        </authorList>
    </citation>
    <scope>NUCLEOTIDE SEQUENCE [LARGE SCALE GENOMIC DNA]</scope>
    <source>
        <strain evidence="2">NIOZ-UU17</strain>
    </source>
</reference>
<dbReference type="EMBL" id="JACNIG010000157">
    <property type="protein sequence ID" value="MBC8431601.1"/>
    <property type="molecule type" value="Genomic_DNA"/>
</dbReference>
<organism evidence="2 3">
    <name type="scientific">Candidatus Desulfatibia vada</name>
    <dbReference type="NCBI Taxonomy" id="2841696"/>
    <lineage>
        <taxon>Bacteria</taxon>
        <taxon>Pseudomonadati</taxon>
        <taxon>Thermodesulfobacteriota</taxon>
        <taxon>Desulfobacteria</taxon>
        <taxon>Desulfobacterales</taxon>
        <taxon>Desulfobacterales incertae sedis</taxon>
        <taxon>Candidatus Desulfatibia</taxon>
    </lineage>
</organism>
<gene>
    <name evidence="2" type="ORF">H8D96_06740</name>
</gene>
<dbReference type="AlphaFoldDB" id="A0A8J6TLP0"/>
<sequence length="160" mass="18738">MSKKMKILIFSSLLLNVLLVGVVIGDVTHRFHIEHFVRKPVKEFASKLPEDKAALFLETVERVHLNNRDAYNQLREARKEAMKFLSAPEFDEAAYRLQIEKIHELRSLMKRRLAGATIELARQFSQKERRALSQHLRHFKRRSRDSSLPSDAKSPRHENP</sequence>
<dbReference type="Proteomes" id="UP000605201">
    <property type="component" value="Unassembled WGS sequence"/>
</dbReference>
<evidence type="ECO:0000256" key="1">
    <source>
        <dbReference type="SAM" id="MobiDB-lite"/>
    </source>
</evidence>
<dbReference type="Pfam" id="PF13801">
    <property type="entry name" value="Metal_resist"/>
    <property type="match status" value="1"/>
</dbReference>
<proteinExistence type="predicted"/>
<name>A0A8J6TLP0_9BACT</name>
<dbReference type="InterPro" id="IPR025961">
    <property type="entry name" value="Metal_resist"/>
</dbReference>
<evidence type="ECO:0000313" key="3">
    <source>
        <dbReference type="Proteomes" id="UP000605201"/>
    </source>
</evidence>
<protein>
    <submittedName>
        <fullName evidence="2">Periplasmic heavy metal sensor</fullName>
    </submittedName>
</protein>
<evidence type="ECO:0000313" key="2">
    <source>
        <dbReference type="EMBL" id="MBC8431601.1"/>
    </source>
</evidence>
<comment type="caution">
    <text evidence="2">The sequence shown here is derived from an EMBL/GenBank/DDBJ whole genome shotgun (WGS) entry which is preliminary data.</text>
</comment>
<feature type="region of interest" description="Disordered" evidence="1">
    <location>
        <begin position="133"/>
        <end position="160"/>
    </location>
</feature>
<accession>A0A8J6TLP0</accession>